<reference evidence="2" key="1">
    <citation type="journal article" date="2019" name="Int. J. Syst. Evol. Microbiol.">
        <title>The Global Catalogue of Microorganisms (GCM) 10K type strain sequencing project: providing services to taxonomists for standard genome sequencing and annotation.</title>
        <authorList>
            <consortium name="The Broad Institute Genomics Platform"/>
            <consortium name="The Broad Institute Genome Sequencing Center for Infectious Disease"/>
            <person name="Wu L."/>
            <person name="Ma J."/>
        </authorList>
    </citation>
    <scope>NUCLEOTIDE SEQUENCE [LARGE SCALE GENOMIC DNA]</scope>
    <source>
        <strain evidence="2">JCM 31405</strain>
    </source>
</reference>
<proteinExistence type="predicted"/>
<keyword evidence="2" id="KW-1185">Reference proteome</keyword>
<dbReference type="EMBL" id="BMQN01000028">
    <property type="protein sequence ID" value="GGS10239.1"/>
    <property type="molecule type" value="Genomic_DNA"/>
</dbReference>
<organism evidence="1 2">
    <name type="scientific">Deinococcus sedimenti</name>
    <dbReference type="NCBI Taxonomy" id="1867090"/>
    <lineage>
        <taxon>Bacteria</taxon>
        <taxon>Thermotogati</taxon>
        <taxon>Deinococcota</taxon>
        <taxon>Deinococci</taxon>
        <taxon>Deinococcales</taxon>
        <taxon>Deinococcaceae</taxon>
        <taxon>Deinococcus</taxon>
    </lineage>
</organism>
<name>A0ABQ2S9A0_9DEIO</name>
<sequence>MNTIRLSVNRVVRQSERFPSSLISGICSQLADSPVPLGMPGVQIEWATDYSQATPSLSRSSFGA</sequence>
<dbReference type="Proteomes" id="UP000644548">
    <property type="component" value="Unassembled WGS sequence"/>
</dbReference>
<evidence type="ECO:0000313" key="2">
    <source>
        <dbReference type="Proteomes" id="UP000644548"/>
    </source>
</evidence>
<gene>
    <name evidence="1" type="ORF">GCM10008960_40470</name>
</gene>
<comment type="caution">
    <text evidence="1">The sequence shown here is derived from an EMBL/GenBank/DDBJ whole genome shotgun (WGS) entry which is preliminary data.</text>
</comment>
<accession>A0ABQ2S9A0</accession>
<protein>
    <submittedName>
        <fullName evidence="1">Uncharacterized protein</fullName>
    </submittedName>
</protein>
<evidence type="ECO:0000313" key="1">
    <source>
        <dbReference type="EMBL" id="GGS10239.1"/>
    </source>
</evidence>